<sequence length="79" mass="8684">MLKVRKYAVFIISFFLLYSLFAFLTGWVMTAAYTADFSVSNGTGEETDYGRQTFAPLVISMLAGTAAYGFAEKMNGKKG</sequence>
<organism evidence="2 3">
    <name type="scientific">Thalassobacillus devorans</name>
    <dbReference type="NCBI Taxonomy" id="279813"/>
    <lineage>
        <taxon>Bacteria</taxon>
        <taxon>Bacillati</taxon>
        <taxon>Bacillota</taxon>
        <taxon>Bacilli</taxon>
        <taxon>Bacillales</taxon>
        <taxon>Bacillaceae</taxon>
        <taxon>Thalassobacillus</taxon>
    </lineage>
</organism>
<feature type="transmembrane region" description="Helical" evidence="1">
    <location>
        <begin position="53"/>
        <end position="71"/>
    </location>
</feature>
<keyword evidence="1" id="KW-0472">Membrane</keyword>
<name>A0ABQ1NMS7_9BACI</name>
<dbReference type="EMBL" id="BMCJ01000001">
    <property type="protein sequence ID" value="GGC78195.1"/>
    <property type="molecule type" value="Genomic_DNA"/>
</dbReference>
<reference evidence="3" key="1">
    <citation type="journal article" date="2019" name="Int. J. Syst. Evol. Microbiol.">
        <title>The Global Catalogue of Microorganisms (GCM) 10K type strain sequencing project: providing services to taxonomists for standard genome sequencing and annotation.</title>
        <authorList>
            <consortium name="The Broad Institute Genomics Platform"/>
            <consortium name="The Broad Institute Genome Sequencing Center for Infectious Disease"/>
            <person name="Wu L."/>
            <person name="Ma J."/>
        </authorList>
    </citation>
    <scope>NUCLEOTIDE SEQUENCE [LARGE SCALE GENOMIC DNA]</scope>
    <source>
        <strain evidence="3">CCM 7282</strain>
    </source>
</reference>
<evidence type="ECO:0000313" key="2">
    <source>
        <dbReference type="EMBL" id="GGC78195.1"/>
    </source>
</evidence>
<gene>
    <name evidence="2" type="ORF">GCM10007216_05890</name>
</gene>
<keyword evidence="1" id="KW-1133">Transmembrane helix</keyword>
<dbReference type="RefSeq" id="WP_062445196.1">
    <property type="nucleotide sequence ID" value="NZ_BMCJ01000001.1"/>
</dbReference>
<proteinExistence type="predicted"/>
<evidence type="ECO:0000256" key="1">
    <source>
        <dbReference type="SAM" id="Phobius"/>
    </source>
</evidence>
<keyword evidence="3" id="KW-1185">Reference proteome</keyword>
<comment type="caution">
    <text evidence="2">The sequence shown here is derived from an EMBL/GenBank/DDBJ whole genome shotgun (WGS) entry which is preliminary data.</text>
</comment>
<dbReference type="Proteomes" id="UP000619534">
    <property type="component" value="Unassembled WGS sequence"/>
</dbReference>
<protein>
    <submittedName>
        <fullName evidence="2">Uncharacterized protein</fullName>
    </submittedName>
</protein>
<feature type="transmembrane region" description="Helical" evidence="1">
    <location>
        <begin position="7"/>
        <end position="33"/>
    </location>
</feature>
<keyword evidence="1" id="KW-0812">Transmembrane</keyword>
<evidence type="ECO:0000313" key="3">
    <source>
        <dbReference type="Proteomes" id="UP000619534"/>
    </source>
</evidence>
<accession>A0ABQ1NMS7</accession>